<evidence type="ECO:0000313" key="2">
    <source>
        <dbReference type="EMBL" id="MBE4908831.1"/>
    </source>
</evidence>
<accession>A0ABR9QK06</accession>
<organism evidence="2 3">
    <name type="scientific">Litchfieldia luteola</name>
    <dbReference type="NCBI Taxonomy" id="682179"/>
    <lineage>
        <taxon>Bacteria</taxon>
        <taxon>Bacillati</taxon>
        <taxon>Bacillota</taxon>
        <taxon>Bacilli</taxon>
        <taxon>Bacillales</taxon>
        <taxon>Bacillaceae</taxon>
        <taxon>Litchfieldia</taxon>
    </lineage>
</organism>
<dbReference type="InterPro" id="IPR016945">
    <property type="entry name" value="UCP030092"/>
</dbReference>
<gene>
    <name evidence="2" type="ORF">IMZ08_12255</name>
</gene>
<feature type="transmembrane region" description="Helical" evidence="1">
    <location>
        <begin position="65"/>
        <end position="85"/>
    </location>
</feature>
<feature type="transmembrane region" description="Helical" evidence="1">
    <location>
        <begin position="6"/>
        <end position="26"/>
    </location>
</feature>
<sequence>MEGLVSGIIATIITLPFLGLFLIFIACRSFVSNKRKSVLLTIDLSTILFIIAVHFLVLVIVGKSYLWLIILILISICMMFVLMHWKMKQEIDTAKVFKGFWRFTFLLFTVSYCLLIVVGLIQSIFHSTSY</sequence>
<dbReference type="InterPro" id="IPR024515">
    <property type="entry name" value="DUF3397"/>
</dbReference>
<keyword evidence="1" id="KW-0472">Membrane</keyword>
<protein>
    <submittedName>
        <fullName evidence="2">DUF3397 domain-containing protein</fullName>
    </submittedName>
</protein>
<keyword evidence="1" id="KW-1133">Transmembrane helix</keyword>
<feature type="transmembrane region" description="Helical" evidence="1">
    <location>
        <begin position="38"/>
        <end position="59"/>
    </location>
</feature>
<dbReference type="RefSeq" id="WP_193536848.1">
    <property type="nucleotide sequence ID" value="NZ_JADCLJ010000020.1"/>
</dbReference>
<comment type="caution">
    <text evidence="2">The sequence shown here is derived from an EMBL/GenBank/DDBJ whole genome shotgun (WGS) entry which is preliminary data.</text>
</comment>
<proteinExistence type="predicted"/>
<evidence type="ECO:0000256" key="1">
    <source>
        <dbReference type="SAM" id="Phobius"/>
    </source>
</evidence>
<dbReference type="EMBL" id="JADCLJ010000020">
    <property type="protein sequence ID" value="MBE4908831.1"/>
    <property type="molecule type" value="Genomic_DNA"/>
</dbReference>
<evidence type="ECO:0000313" key="3">
    <source>
        <dbReference type="Proteomes" id="UP001516662"/>
    </source>
</evidence>
<name>A0ABR9QK06_9BACI</name>
<keyword evidence="3" id="KW-1185">Reference proteome</keyword>
<feature type="transmembrane region" description="Helical" evidence="1">
    <location>
        <begin position="105"/>
        <end position="125"/>
    </location>
</feature>
<keyword evidence="1" id="KW-0812">Transmembrane</keyword>
<dbReference type="PIRSF" id="PIRSF030092">
    <property type="entry name" value="UCP030092"/>
    <property type="match status" value="1"/>
</dbReference>
<dbReference type="Proteomes" id="UP001516662">
    <property type="component" value="Unassembled WGS sequence"/>
</dbReference>
<dbReference type="Pfam" id="PF11877">
    <property type="entry name" value="DUF3397"/>
    <property type="match status" value="1"/>
</dbReference>
<reference evidence="2 3" key="1">
    <citation type="submission" date="2020-10" db="EMBL/GenBank/DDBJ databases">
        <title>Bacillus sp. HD4P25, an endophyte from a halophyte.</title>
        <authorList>
            <person name="Sun J.-Q."/>
        </authorList>
    </citation>
    <scope>NUCLEOTIDE SEQUENCE [LARGE SCALE GENOMIC DNA]</scope>
    <source>
        <strain evidence="2 3">YIM 93174</strain>
    </source>
</reference>